<reference evidence="1" key="2">
    <citation type="journal article" date="2021" name="PeerJ">
        <title>Extensive microbial diversity within the chicken gut microbiome revealed by metagenomics and culture.</title>
        <authorList>
            <person name="Gilroy R."/>
            <person name="Ravi A."/>
            <person name="Getino M."/>
            <person name="Pursley I."/>
            <person name="Horton D.L."/>
            <person name="Alikhan N.F."/>
            <person name="Baker D."/>
            <person name="Gharbi K."/>
            <person name="Hall N."/>
            <person name="Watson M."/>
            <person name="Adriaenssens E.M."/>
            <person name="Foster-Nyarko E."/>
            <person name="Jarju S."/>
            <person name="Secka A."/>
            <person name="Antonio M."/>
            <person name="Oren A."/>
            <person name="Chaudhuri R.R."/>
            <person name="La Ragione R."/>
            <person name="Hildebrand F."/>
            <person name="Pallen M.J."/>
        </authorList>
    </citation>
    <scope>NUCLEOTIDE SEQUENCE</scope>
    <source>
        <strain evidence="1">7293</strain>
    </source>
</reference>
<accession>A0A9D9DZ20</accession>
<protein>
    <submittedName>
        <fullName evidence="1">Uncharacterized protein</fullName>
    </submittedName>
</protein>
<reference evidence="1" key="1">
    <citation type="submission" date="2020-10" db="EMBL/GenBank/DDBJ databases">
        <authorList>
            <person name="Gilroy R."/>
        </authorList>
    </citation>
    <scope>NUCLEOTIDE SEQUENCE</scope>
    <source>
        <strain evidence="1">7293</strain>
    </source>
</reference>
<gene>
    <name evidence="1" type="ORF">IAA97_05945</name>
</gene>
<dbReference type="EMBL" id="JADIMT010000069">
    <property type="protein sequence ID" value="MBO8436502.1"/>
    <property type="molecule type" value="Genomic_DNA"/>
</dbReference>
<proteinExistence type="predicted"/>
<dbReference type="Proteomes" id="UP000823615">
    <property type="component" value="Unassembled WGS sequence"/>
</dbReference>
<organism evidence="1 2">
    <name type="scientific">Candidatus Ornithospirochaeta stercoripullorum</name>
    <dbReference type="NCBI Taxonomy" id="2840899"/>
    <lineage>
        <taxon>Bacteria</taxon>
        <taxon>Pseudomonadati</taxon>
        <taxon>Spirochaetota</taxon>
        <taxon>Spirochaetia</taxon>
        <taxon>Spirochaetales</taxon>
        <taxon>Spirochaetaceae</taxon>
        <taxon>Spirochaetaceae incertae sedis</taxon>
        <taxon>Candidatus Ornithospirochaeta</taxon>
    </lineage>
</organism>
<evidence type="ECO:0000313" key="2">
    <source>
        <dbReference type="Proteomes" id="UP000823615"/>
    </source>
</evidence>
<sequence length="436" mass="47142">MLLALSIFLIPSCIVSTTDIIDTGENDSILSDITEDADKARYYVQSVISAYTTQHNVSWTTFNEGDSITIEYDGAIVSVNDSYYGPVSGAISLSNNTNEYEITYSLTADDGSFHFTNVPGEISSGLSGLTISDFGELPSPDLNGEFYTFQNTPGVSSFSIERSITGSFSADDSNGIVSSFEIETMNARFSAAQNSDLKEQITLNAHNGIERVFAALSRTYYQNGTSSGYTLNEFFIEPYAGSSSSDNATISDSIALQILYAAIESFPGRTDNSWNGLYSSDRIELELKDFGSGTSGEIEATGYNASEAMLYSDNGNFKVYISPTISGGTDNPEEYVEGILHDAVSAISDGKTSGIVKMNLIRSAANADYHNFIFSAPDGTWPATIKEFQIIRTMKEDTASVTEQAKLRVSINGSDIIINASRVLTGTYTITYKGVF</sequence>
<dbReference type="AlphaFoldDB" id="A0A9D9DZ20"/>
<name>A0A9D9DZ20_9SPIO</name>
<evidence type="ECO:0000313" key="1">
    <source>
        <dbReference type="EMBL" id="MBO8436502.1"/>
    </source>
</evidence>
<comment type="caution">
    <text evidence="1">The sequence shown here is derived from an EMBL/GenBank/DDBJ whole genome shotgun (WGS) entry which is preliminary data.</text>
</comment>